<keyword evidence="3" id="KW-1185">Reference proteome</keyword>
<comment type="caution">
    <text evidence="2">The sequence shown here is derived from an EMBL/GenBank/DDBJ whole genome shotgun (WGS) entry which is preliminary data.</text>
</comment>
<dbReference type="EMBL" id="JAQGDS010000001">
    <property type="protein sequence ID" value="KAJ6263940.1"/>
    <property type="molecule type" value="Genomic_DNA"/>
</dbReference>
<name>A0AAD6J614_DREDA</name>
<gene>
    <name evidence="2" type="ORF">Dda_0077</name>
</gene>
<evidence type="ECO:0000313" key="2">
    <source>
        <dbReference type="EMBL" id="KAJ6263940.1"/>
    </source>
</evidence>
<feature type="region of interest" description="Disordered" evidence="1">
    <location>
        <begin position="323"/>
        <end position="348"/>
    </location>
</feature>
<organism evidence="2 3">
    <name type="scientific">Drechslerella dactyloides</name>
    <name type="common">Nematode-trapping fungus</name>
    <name type="synonym">Arthrobotrys dactyloides</name>
    <dbReference type="NCBI Taxonomy" id="74499"/>
    <lineage>
        <taxon>Eukaryota</taxon>
        <taxon>Fungi</taxon>
        <taxon>Dikarya</taxon>
        <taxon>Ascomycota</taxon>
        <taxon>Pezizomycotina</taxon>
        <taxon>Orbiliomycetes</taxon>
        <taxon>Orbiliales</taxon>
        <taxon>Orbiliaceae</taxon>
        <taxon>Drechslerella</taxon>
    </lineage>
</organism>
<reference evidence="2" key="1">
    <citation type="submission" date="2023-01" db="EMBL/GenBank/DDBJ databases">
        <title>The chitinases involved in constricting ring structure development in the nematode-trapping fungus Drechslerella dactyloides.</title>
        <authorList>
            <person name="Wang R."/>
            <person name="Zhang L."/>
            <person name="Tang P."/>
            <person name="Li S."/>
            <person name="Liang L."/>
        </authorList>
    </citation>
    <scope>NUCLEOTIDE SEQUENCE</scope>
    <source>
        <strain evidence="2">YMF1.00031</strain>
    </source>
</reference>
<evidence type="ECO:0008006" key="4">
    <source>
        <dbReference type="Google" id="ProtNLM"/>
    </source>
</evidence>
<sequence length="348" mass="40928">MALGGHLGFKLIFPGDRQPPDDANYEPWRYFANREAPDITLEIYPPLKNRLHPPGDALATYNLHRRILSQSPTFLWYLRKHPTTPKITFYGEELHLFAPLLAYLYLHDFEYLSHTHSRFPSIRDAEDLLRTTNRTTVHESAFRRRMLYYIELYLLASRLELHDLCTLLVERYIAVHDVPSPRIAPYHSSQDPNYTYTPFTLYNMSDFVKDAYLARVYGKCVARMIIGDTGNLKWRIVEGVIARKEILEAFEFQLEDHIGFHQDVMEGLKSICGRMDAAEREHHPLYKQYIGLLNWSQDLEERRRSLRLAREVAEANNMMETGRDIEKLSFKDGEKENRSEDDDEDEEL</sequence>
<accession>A0AAD6J614</accession>
<dbReference type="Proteomes" id="UP001221413">
    <property type="component" value="Unassembled WGS sequence"/>
</dbReference>
<evidence type="ECO:0000313" key="3">
    <source>
        <dbReference type="Proteomes" id="UP001221413"/>
    </source>
</evidence>
<dbReference type="AlphaFoldDB" id="A0AAD6J614"/>
<proteinExistence type="predicted"/>
<feature type="compositionally biased region" description="Acidic residues" evidence="1">
    <location>
        <begin position="339"/>
        <end position="348"/>
    </location>
</feature>
<protein>
    <recommendedName>
        <fullName evidence="4">BTB domain-containing protein</fullName>
    </recommendedName>
</protein>
<evidence type="ECO:0000256" key="1">
    <source>
        <dbReference type="SAM" id="MobiDB-lite"/>
    </source>
</evidence>
<feature type="compositionally biased region" description="Basic and acidic residues" evidence="1">
    <location>
        <begin position="323"/>
        <end position="338"/>
    </location>
</feature>